<evidence type="ECO:0000256" key="2">
    <source>
        <dbReference type="ARBA" id="ARBA00022692"/>
    </source>
</evidence>
<dbReference type="GO" id="GO:0016020">
    <property type="term" value="C:membrane"/>
    <property type="evidence" value="ECO:0007669"/>
    <property type="project" value="UniProtKB-SubCell"/>
</dbReference>
<accession>A0A364MUS8</accession>
<dbReference type="PROSITE" id="PS51257">
    <property type="entry name" value="PROKAR_LIPOPROTEIN"/>
    <property type="match status" value="1"/>
</dbReference>
<evidence type="ECO:0000313" key="7">
    <source>
        <dbReference type="EMBL" id="RAR04152.1"/>
    </source>
</evidence>
<keyword evidence="8" id="KW-1185">Reference proteome</keyword>
<feature type="transmembrane region" description="Helical" evidence="6">
    <location>
        <begin position="236"/>
        <end position="256"/>
    </location>
</feature>
<proteinExistence type="predicted"/>
<feature type="transmembrane region" description="Helical" evidence="6">
    <location>
        <begin position="45"/>
        <end position="63"/>
    </location>
</feature>
<dbReference type="PANTHER" id="PTHR31465:SF1">
    <property type="entry name" value="PROTEIN RTA1-RELATED"/>
    <property type="match status" value="1"/>
</dbReference>
<feature type="transmembrane region" description="Helical" evidence="6">
    <location>
        <begin position="83"/>
        <end position="107"/>
    </location>
</feature>
<protein>
    <submittedName>
        <fullName evidence="7">RTA1 like protein</fullName>
    </submittedName>
</protein>
<evidence type="ECO:0000256" key="3">
    <source>
        <dbReference type="ARBA" id="ARBA00022989"/>
    </source>
</evidence>
<feature type="transmembrane region" description="Helical" evidence="6">
    <location>
        <begin position="20"/>
        <end position="38"/>
    </location>
</feature>
<dbReference type="InterPro" id="IPR007568">
    <property type="entry name" value="RTA1"/>
</dbReference>
<feature type="transmembrane region" description="Helical" evidence="6">
    <location>
        <begin position="202"/>
        <end position="221"/>
    </location>
</feature>
<feature type="transmembrane region" description="Helical" evidence="6">
    <location>
        <begin position="119"/>
        <end position="139"/>
    </location>
</feature>
<reference evidence="8" key="1">
    <citation type="submission" date="2018-05" db="EMBL/GenBank/DDBJ databases">
        <title>Draft genome sequence of Stemphylium lycopersici strain CIDEFI 213.</title>
        <authorList>
            <person name="Medina R."/>
            <person name="Franco M.E.E."/>
            <person name="Lucentini C.G."/>
            <person name="Saparrat M.C.N."/>
            <person name="Balatti P.A."/>
        </authorList>
    </citation>
    <scope>NUCLEOTIDE SEQUENCE [LARGE SCALE GENOMIC DNA]</scope>
    <source>
        <strain evidence="8">CIDEFI 213</strain>
    </source>
</reference>
<comment type="caution">
    <text evidence="7">The sequence shown here is derived from an EMBL/GenBank/DDBJ whole genome shotgun (WGS) entry which is preliminary data.</text>
</comment>
<evidence type="ECO:0000313" key="8">
    <source>
        <dbReference type="Proteomes" id="UP000249619"/>
    </source>
</evidence>
<evidence type="ECO:0000256" key="6">
    <source>
        <dbReference type="SAM" id="Phobius"/>
    </source>
</evidence>
<feature type="region of interest" description="Disordered" evidence="5">
    <location>
        <begin position="276"/>
        <end position="311"/>
    </location>
</feature>
<comment type="subcellular location">
    <subcellularLocation>
        <location evidence="1">Membrane</location>
        <topology evidence="1">Multi-pass membrane protein</topology>
    </subcellularLocation>
</comment>
<dbReference type="AlphaFoldDB" id="A0A364MUS8"/>
<name>A0A364MUS8_STELY</name>
<keyword evidence="2 6" id="KW-0812">Transmembrane</keyword>
<dbReference type="EMBL" id="QGDH01000161">
    <property type="protein sequence ID" value="RAR04152.1"/>
    <property type="molecule type" value="Genomic_DNA"/>
</dbReference>
<evidence type="ECO:0000256" key="4">
    <source>
        <dbReference type="ARBA" id="ARBA00023136"/>
    </source>
</evidence>
<organism evidence="7 8">
    <name type="scientific">Stemphylium lycopersici</name>
    <name type="common">Tomato gray leaf spot disease fungus</name>
    <name type="synonym">Thyrospora lycopersici</name>
    <dbReference type="NCBI Taxonomy" id="183478"/>
    <lineage>
        <taxon>Eukaryota</taxon>
        <taxon>Fungi</taxon>
        <taxon>Dikarya</taxon>
        <taxon>Ascomycota</taxon>
        <taxon>Pezizomycotina</taxon>
        <taxon>Dothideomycetes</taxon>
        <taxon>Pleosporomycetidae</taxon>
        <taxon>Pleosporales</taxon>
        <taxon>Pleosporineae</taxon>
        <taxon>Pleosporaceae</taxon>
        <taxon>Stemphylium</taxon>
    </lineage>
</organism>
<dbReference type="PANTHER" id="PTHR31465">
    <property type="entry name" value="PROTEIN RTA1-RELATED"/>
    <property type="match status" value="1"/>
</dbReference>
<keyword evidence="3 6" id="KW-1133">Transmembrane helix</keyword>
<feature type="transmembrane region" description="Helical" evidence="6">
    <location>
        <begin position="159"/>
        <end position="181"/>
    </location>
</feature>
<dbReference type="STRING" id="183478.A0A364MUS8"/>
<sequence length="311" mass="34718">MSDGKGYEEYIFYRYTPTLAGAVIFVILFACTTIYHGWQAFRQRFWFMIPIIIGGIFETIGYIGRALSHSDKEALGPYVIQTLLLLLGPALFAASIYMILGRIILLTDGEKFSIIRRTWLTKIFVGGDVLSFFTQSGGGGIMSGADEDNPNNMKIGEKVIIVGLCIQVIFFGFFLVTAFIFQKRGREHLRVLDGTVPWRKHLYVLYGTSVLILVRSVFRVAEYAQGNDGFLLRHEAFLYVFDAVLMFIVMLWLNIVHPGEIAKALKDKEKAGSLDGEYDLDGTSHNDGSTYQPGGILETRTRSTGVEGGSC</sequence>
<evidence type="ECO:0000256" key="1">
    <source>
        <dbReference type="ARBA" id="ARBA00004141"/>
    </source>
</evidence>
<dbReference type="Pfam" id="PF04479">
    <property type="entry name" value="RTA1"/>
    <property type="match status" value="1"/>
</dbReference>
<gene>
    <name evidence="7" type="ORF">DDE83_007934</name>
</gene>
<evidence type="ECO:0000256" key="5">
    <source>
        <dbReference type="SAM" id="MobiDB-lite"/>
    </source>
</evidence>
<dbReference type="Proteomes" id="UP000249619">
    <property type="component" value="Unassembled WGS sequence"/>
</dbReference>
<keyword evidence="4 6" id="KW-0472">Membrane</keyword>
<feature type="compositionally biased region" description="Polar residues" evidence="5">
    <location>
        <begin position="283"/>
        <end position="292"/>
    </location>
</feature>